<proteinExistence type="predicted"/>
<dbReference type="OrthoDB" id="608366at2"/>
<dbReference type="InterPro" id="IPR045455">
    <property type="entry name" value="NrS-1_pol-like_helicase"/>
</dbReference>
<protein>
    <recommendedName>
        <fullName evidence="1">NrS-1 polymerase-like helicase domain-containing protein</fullName>
    </recommendedName>
</protein>
<accession>A0A1H7B9G8</accession>
<dbReference type="AlphaFoldDB" id="A0A1H7B9G8"/>
<feature type="domain" description="NrS-1 polymerase-like helicase" evidence="1">
    <location>
        <begin position="152"/>
        <end position="255"/>
    </location>
</feature>
<evidence type="ECO:0000259" key="1">
    <source>
        <dbReference type="Pfam" id="PF19263"/>
    </source>
</evidence>
<sequence length="428" mass="50078">MTNESKDEKEEVISKDPKVLSLAKKAAEQFIRVGDDYYKCTYRPDKNGKLHKVLARRSKSTIVDDHTKIVLAYIKKYEDFVIVPSHVNYKQVIHGHYNKYHQISHTPEKGNCDIIIEFLTHLFGKDYLEFILDYFKLLYLEPTQNLPIILLESEEKNTGKSTFGFFVEKIFQFNAVAVGNKDFESDFNSVWIDKLMIVVDETSLEKRSIMQTIKRLSTEKGQVLSNAKGKDKVSIEFIGKFIFISNDEGRALPIEGGEKRFAVFKVSTFSNRGVQDDPNILDKLEAQIPYFLHYLKIRKLHHEEKTRMYFDTDVYFTEQLKLYFKGSASYTAKAIKDLIKDTFQMYPETMELRFSISELLTELNKGSYLKSTDRQQIKRAIEEELKLEPQKRSRYIYHSLYMAELDETDLLLSGRNNRNLIHYVFAKS</sequence>
<dbReference type="RefSeq" id="WP_090342064.1">
    <property type="nucleotide sequence ID" value="NZ_FNXY01000012.1"/>
</dbReference>
<gene>
    <name evidence="2" type="ORF">SAMN04487995_6037</name>
</gene>
<dbReference type="InterPro" id="IPR027417">
    <property type="entry name" value="P-loop_NTPase"/>
</dbReference>
<dbReference type="Gene3D" id="3.40.50.300">
    <property type="entry name" value="P-loop containing nucleotide triphosphate hydrolases"/>
    <property type="match status" value="1"/>
</dbReference>
<evidence type="ECO:0000313" key="3">
    <source>
        <dbReference type="Proteomes" id="UP000199532"/>
    </source>
</evidence>
<dbReference type="EMBL" id="FNXY01000012">
    <property type="protein sequence ID" value="SEJ71122.1"/>
    <property type="molecule type" value="Genomic_DNA"/>
</dbReference>
<name>A0A1H7B9G8_9BACT</name>
<dbReference type="Proteomes" id="UP000199532">
    <property type="component" value="Unassembled WGS sequence"/>
</dbReference>
<dbReference type="STRING" id="408657.SAMN04487995_6037"/>
<evidence type="ECO:0000313" key="2">
    <source>
        <dbReference type="EMBL" id="SEJ71122.1"/>
    </source>
</evidence>
<reference evidence="2 3" key="1">
    <citation type="submission" date="2016-10" db="EMBL/GenBank/DDBJ databases">
        <authorList>
            <person name="de Groot N.N."/>
        </authorList>
    </citation>
    <scope>NUCLEOTIDE SEQUENCE [LARGE SCALE GENOMIC DNA]</scope>
    <source>
        <strain evidence="2 3">DSM 19938</strain>
    </source>
</reference>
<keyword evidence="3" id="KW-1185">Reference proteome</keyword>
<organism evidence="2 3">
    <name type="scientific">Dyadobacter koreensis</name>
    <dbReference type="NCBI Taxonomy" id="408657"/>
    <lineage>
        <taxon>Bacteria</taxon>
        <taxon>Pseudomonadati</taxon>
        <taxon>Bacteroidota</taxon>
        <taxon>Cytophagia</taxon>
        <taxon>Cytophagales</taxon>
        <taxon>Spirosomataceae</taxon>
        <taxon>Dyadobacter</taxon>
    </lineage>
</organism>
<dbReference type="Pfam" id="PF19263">
    <property type="entry name" value="DUF5906"/>
    <property type="match status" value="1"/>
</dbReference>